<sequence>MPRPLSGAMTMYRNSYAATTPSPIDPFAGLAGNSFTPFGYDQCPCHDAVERSRNLIAVHQRSTLAQSDHATVVASRAKAIAWTGKAADLFRTRMDRVAQSILLLDQDMAATVAIAQR</sequence>
<keyword evidence="2" id="KW-1185">Reference proteome</keyword>
<dbReference type="Proteomes" id="UP000543419">
    <property type="component" value="Unassembled WGS sequence"/>
</dbReference>
<dbReference type="RefSeq" id="WP_169240264.1">
    <property type="nucleotide sequence ID" value="NZ_JAAIIG010000001.1"/>
</dbReference>
<evidence type="ECO:0000313" key="1">
    <source>
        <dbReference type="EMBL" id="NMM97454.1"/>
    </source>
</evidence>
<protein>
    <submittedName>
        <fullName evidence="1">Uncharacterized protein</fullName>
    </submittedName>
</protein>
<accession>A0A7Y0EW03</accession>
<dbReference type="AlphaFoldDB" id="A0A7Y0EW03"/>
<proteinExistence type="predicted"/>
<evidence type="ECO:0000313" key="2">
    <source>
        <dbReference type="Proteomes" id="UP000543419"/>
    </source>
</evidence>
<organism evidence="1 2">
    <name type="scientific">Bifidobacterium olomucense</name>
    <dbReference type="NCBI Taxonomy" id="2675324"/>
    <lineage>
        <taxon>Bacteria</taxon>
        <taxon>Bacillati</taxon>
        <taxon>Actinomycetota</taxon>
        <taxon>Actinomycetes</taxon>
        <taxon>Bifidobacteriales</taxon>
        <taxon>Bifidobacteriaceae</taxon>
        <taxon>Bifidobacterium</taxon>
    </lineage>
</organism>
<name>A0A7Y0EW03_9BIFI</name>
<comment type="caution">
    <text evidence="1">The sequence shown here is derived from an EMBL/GenBank/DDBJ whole genome shotgun (WGS) entry which is preliminary data.</text>
</comment>
<gene>
    <name evidence="1" type="ORF">G1C97_0403</name>
</gene>
<reference evidence="1 2" key="1">
    <citation type="submission" date="2020-02" db="EMBL/GenBank/DDBJ databases">
        <title>Characterization of phylogenetic diversity of novel bifidobacterial species isolated in Czech ZOOs.</title>
        <authorList>
            <person name="Lugli G.A."/>
            <person name="Vera N.B."/>
            <person name="Ventura M."/>
        </authorList>
    </citation>
    <scope>NUCLEOTIDE SEQUENCE [LARGE SCALE GENOMIC DNA]</scope>
    <source>
        <strain evidence="1 2">DSM 109959</strain>
    </source>
</reference>
<dbReference type="EMBL" id="JAAIIG010000001">
    <property type="protein sequence ID" value="NMM97454.1"/>
    <property type="molecule type" value="Genomic_DNA"/>
</dbReference>